<dbReference type="InterPro" id="IPR043133">
    <property type="entry name" value="GTP-CH-I_C/QueF"/>
</dbReference>
<dbReference type="Proteomes" id="UP000294655">
    <property type="component" value="Segment"/>
</dbReference>
<dbReference type="PANTHER" id="PTHR11109:SF7">
    <property type="entry name" value="GTP CYCLOHYDROLASE 1"/>
    <property type="match status" value="1"/>
</dbReference>
<evidence type="ECO:0000313" key="7">
    <source>
        <dbReference type="Proteomes" id="UP000294655"/>
    </source>
</evidence>
<dbReference type="Gene3D" id="3.30.1130.10">
    <property type="match status" value="1"/>
</dbReference>
<dbReference type="UniPathway" id="UPA00848">
    <property type="reaction ID" value="UER00151"/>
</dbReference>
<organism evidence="6 7">
    <name type="scientific">Stenotrophomonas phage YB07</name>
    <dbReference type="NCBI Taxonomy" id="2555548"/>
    <lineage>
        <taxon>Viruses</taxon>
        <taxon>Duplodnaviria</taxon>
        <taxon>Heunggongvirae</taxon>
        <taxon>Uroviricota</taxon>
        <taxon>Caudoviricetes</taxon>
        <taxon>Menderavirus</taxon>
        <taxon>Menderavirus IMESM1</taxon>
    </lineage>
</organism>
<dbReference type="NCBIfam" id="NF006826">
    <property type="entry name" value="PRK09347.1-3"/>
    <property type="match status" value="1"/>
</dbReference>
<keyword evidence="4 6" id="KW-0378">Hydrolase</keyword>
<evidence type="ECO:0000256" key="1">
    <source>
        <dbReference type="ARBA" id="ARBA00001052"/>
    </source>
</evidence>
<accession>A0A482ICV3</accession>
<dbReference type="NCBIfam" id="TIGR00063">
    <property type="entry name" value="folE"/>
    <property type="match status" value="1"/>
</dbReference>
<evidence type="ECO:0000256" key="2">
    <source>
        <dbReference type="ARBA" id="ARBA00005080"/>
    </source>
</evidence>
<proteinExistence type="inferred from homology"/>
<comment type="pathway">
    <text evidence="2">Cofactor biosynthesis; 7,8-dihydroneopterin triphosphate biosynthesis; 7,8-dihydroneopterin triphosphate from GTP: step 1/1.</text>
</comment>
<sequence>MALQKHKCDPALGARVFEHLKQKGLHTPVVEEALFQHEGSKIDKIEALQTQVLELLGLDLSDDSLIETPRRIAKMYVSELFWGLHPDHFPKCTTVENKMRYDEVVIEKASVKSVCEHHFVYFGTSHRPDLGCWIAYVPKEKVLGLSKINRIVEYFARRPQIQERLTEQIAETLKFILETDDVAVVMKGQHFCVLTRGVEDSDGMTITSALHGRFRDELPMRQELMSLVR</sequence>
<evidence type="ECO:0000256" key="4">
    <source>
        <dbReference type="ARBA" id="ARBA00022801"/>
    </source>
</evidence>
<dbReference type="GO" id="GO:0046654">
    <property type="term" value="P:tetrahydrofolate biosynthetic process"/>
    <property type="evidence" value="ECO:0007669"/>
    <property type="project" value="InterPro"/>
</dbReference>
<dbReference type="InterPro" id="IPR043134">
    <property type="entry name" value="GTP-CH-I_N"/>
</dbReference>
<dbReference type="InterPro" id="IPR018234">
    <property type="entry name" value="GTP_CycHdrlase_I_CS"/>
</dbReference>
<dbReference type="RefSeq" id="YP_009844389.1">
    <property type="nucleotide sequence ID" value="NC_048755.1"/>
</dbReference>
<comment type="catalytic activity">
    <reaction evidence="1">
        <text>GTP + H2O = 7,8-dihydroneopterin 3'-triphosphate + formate + H(+)</text>
        <dbReference type="Rhea" id="RHEA:17473"/>
        <dbReference type="ChEBI" id="CHEBI:15377"/>
        <dbReference type="ChEBI" id="CHEBI:15378"/>
        <dbReference type="ChEBI" id="CHEBI:15740"/>
        <dbReference type="ChEBI" id="CHEBI:37565"/>
        <dbReference type="ChEBI" id="CHEBI:58462"/>
        <dbReference type="EC" id="3.5.4.16"/>
    </reaction>
</comment>
<dbReference type="PROSITE" id="PS00860">
    <property type="entry name" value="GTP_CYCLOHYDROL_1_2"/>
    <property type="match status" value="1"/>
</dbReference>
<protein>
    <recommendedName>
        <fullName evidence="3">GTP cyclohydrolase I</fullName>
        <ecNumber evidence="3">3.5.4.16</ecNumber>
    </recommendedName>
</protein>
<dbReference type="Gene3D" id="1.10.286.10">
    <property type="match status" value="1"/>
</dbReference>
<dbReference type="HAMAP" id="MF_00223">
    <property type="entry name" value="FolE"/>
    <property type="match status" value="1"/>
</dbReference>
<evidence type="ECO:0000256" key="3">
    <source>
        <dbReference type="ARBA" id="ARBA00012715"/>
    </source>
</evidence>
<dbReference type="FunFam" id="3.30.1130.10:FF:000001">
    <property type="entry name" value="GTP cyclohydrolase 1"/>
    <property type="match status" value="1"/>
</dbReference>
<dbReference type="GO" id="GO:0008270">
    <property type="term" value="F:zinc ion binding"/>
    <property type="evidence" value="ECO:0007669"/>
    <property type="project" value="TreeGrafter"/>
</dbReference>
<reference evidence="6 7" key="1">
    <citation type="submission" date="2019-02" db="EMBL/GenBank/DDBJ databases">
        <authorList>
            <person name="He Y."/>
            <person name="Shi H."/>
            <person name="Li J."/>
            <person name="Sun Y."/>
        </authorList>
    </citation>
    <scope>NUCLEOTIDE SEQUENCE [LARGE SCALE GENOMIC DNA]</scope>
</reference>
<feature type="domain" description="GTP cyclohydrolase I" evidence="5">
    <location>
        <begin position="46"/>
        <end position="228"/>
    </location>
</feature>
<dbReference type="GO" id="GO:0003934">
    <property type="term" value="F:GTP cyclohydrolase I activity"/>
    <property type="evidence" value="ECO:0007669"/>
    <property type="project" value="UniProtKB-EC"/>
</dbReference>
<dbReference type="InterPro" id="IPR020602">
    <property type="entry name" value="GTP_CycHdrlase_I_dom"/>
</dbReference>
<dbReference type="GeneID" id="55614713"/>
<dbReference type="GO" id="GO:0005525">
    <property type="term" value="F:GTP binding"/>
    <property type="evidence" value="ECO:0007669"/>
    <property type="project" value="TreeGrafter"/>
</dbReference>
<dbReference type="EC" id="3.5.4.16" evidence="3"/>
<dbReference type="InterPro" id="IPR001474">
    <property type="entry name" value="GTP_CycHdrlase_I"/>
</dbReference>
<dbReference type="KEGG" id="vg:55614713"/>
<evidence type="ECO:0000313" key="6">
    <source>
        <dbReference type="EMBL" id="QBP06239.1"/>
    </source>
</evidence>
<dbReference type="GO" id="GO:0006729">
    <property type="term" value="P:tetrahydrobiopterin biosynthetic process"/>
    <property type="evidence" value="ECO:0007669"/>
    <property type="project" value="TreeGrafter"/>
</dbReference>
<dbReference type="EMBL" id="MK580972">
    <property type="protein sequence ID" value="QBP06239.1"/>
    <property type="molecule type" value="Genomic_DNA"/>
</dbReference>
<dbReference type="NCBIfam" id="NF006824">
    <property type="entry name" value="PRK09347.1-1"/>
    <property type="match status" value="1"/>
</dbReference>
<dbReference type="SUPFAM" id="SSF55620">
    <property type="entry name" value="Tetrahydrobiopterin biosynthesis enzymes-like"/>
    <property type="match status" value="1"/>
</dbReference>
<evidence type="ECO:0000259" key="5">
    <source>
        <dbReference type="Pfam" id="PF01227"/>
    </source>
</evidence>
<dbReference type="Pfam" id="PF01227">
    <property type="entry name" value="GTP_cyclohydroI"/>
    <property type="match status" value="1"/>
</dbReference>
<name>A0A482ICV3_9CAUD</name>
<dbReference type="PANTHER" id="PTHR11109">
    <property type="entry name" value="GTP CYCLOHYDROLASE I"/>
    <property type="match status" value="1"/>
</dbReference>